<evidence type="ECO:0000313" key="2">
    <source>
        <dbReference type="EMBL" id="MBF4770381.1"/>
    </source>
</evidence>
<dbReference type="GO" id="GO:0016491">
    <property type="term" value="F:oxidoreductase activity"/>
    <property type="evidence" value="ECO:0007669"/>
    <property type="project" value="InterPro"/>
</dbReference>
<feature type="domain" description="Amine oxidase" evidence="1">
    <location>
        <begin position="23"/>
        <end position="416"/>
    </location>
</feature>
<comment type="caution">
    <text evidence="2">The sequence shown here is derived from an EMBL/GenBank/DDBJ whole genome shotgun (WGS) entry which is preliminary data.</text>
</comment>
<dbReference type="Gene3D" id="3.50.50.60">
    <property type="entry name" value="FAD/NAD(P)-binding domain"/>
    <property type="match status" value="1"/>
</dbReference>
<dbReference type="SUPFAM" id="SSF51905">
    <property type="entry name" value="FAD/NAD(P)-binding domain"/>
    <property type="match status" value="1"/>
</dbReference>
<reference evidence="2" key="1">
    <citation type="submission" date="2020-11" db="EMBL/GenBank/DDBJ databases">
        <title>Nocardioides cynanchi sp. nov., isolated from soil of rhizosphere of Cynanchum wilfordii.</title>
        <authorList>
            <person name="Lee J.-S."/>
            <person name="Suh M.K."/>
            <person name="Kim J.-S."/>
        </authorList>
    </citation>
    <scope>NUCLEOTIDE SEQUENCE</scope>
    <source>
        <strain evidence="2">KCTC 19276</strain>
    </source>
</reference>
<dbReference type="InterPro" id="IPR036188">
    <property type="entry name" value="FAD/NAD-bd_sf"/>
</dbReference>
<accession>A0A930YJ45</accession>
<dbReference type="Pfam" id="PF01593">
    <property type="entry name" value="Amino_oxidase"/>
    <property type="match status" value="1"/>
</dbReference>
<evidence type="ECO:0000313" key="3">
    <source>
        <dbReference type="Proteomes" id="UP000660668"/>
    </source>
</evidence>
<dbReference type="AlphaFoldDB" id="A0A930YJ45"/>
<dbReference type="PANTHER" id="PTHR42841">
    <property type="entry name" value="AMINE OXIDASE"/>
    <property type="match status" value="1"/>
</dbReference>
<dbReference type="EMBL" id="JADKPO010000047">
    <property type="protein sequence ID" value="MBF4770381.1"/>
    <property type="molecule type" value="Genomic_DNA"/>
</dbReference>
<dbReference type="RefSeq" id="WP_194698525.1">
    <property type="nucleotide sequence ID" value="NZ_JADKPO010000047.1"/>
</dbReference>
<proteinExistence type="predicted"/>
<sequence>MERRARTEKTPVDADVVVVGAGLAGLRCARALHEAGRHVVVLEAADHVGGRVTSENVDGFTVDRGFQVLNPSYPAVRRWVDVDALELGSFDAGVLARTDAGLRVVADPRRTPSLALDTLRSGLVDVRDLWGLGRWLAPVLARPQATAAGPDSTLAEALDDLGMHGDLRRVVERFIAGVVVEPDASTSAQFVRLLMRSFALGRPGLPAGGMQRLPEQLAQGLPDVRTGVRVEAVRSGGVDTDGGPLRAQHVVIAADPPAAAALGGLPPVPMNGLTTWWFAVPSAPDRRSLVAVDARGSQVPPGPVWNAAVVTAAAASYAPVGRHLVEATTLLARPDGAADERAVLAHLGDMYGCETRGWEVLAHHVIPDAVPASPPPLRLTRPVELGDGLFVCGDHRDTSSIQGALVSGERAARAVLGAGGPVR</sequence>
<keyword evidence="3" id="KW-1185">Reference proteome</keyword>
<evidence type="ECO:0000259" key="1">
    <source>
        <dbReference type="Pfam" id="PF01593"/>
    </source>
</evidence>
<organism evidence="2 3">
    <name type="scientific">Nocardioides agariphilus</name>
    <dbReference type="NCBI Taxonomy" id="433664"/>
    <lineage>
        <taxon>Bacteria</taxon>
        <taxon>Bacillati</taxon>
        <taxon>Actinomycetota</taxon>
        <taxon>Actinomycetes</taxon>
        <taxon>Propionibacteriales</taxon>
        <taxon>Nocardioidaceae</taxon>
        <taxon>Nocardioides</taxon>
    </lineage>
</organism>
<gene>
    <name evidence="2" type="ORF">ISU10_21610</name>
</gene>
<dbReference type="Proteomes" id="UP000660668">
    <property type="component" value="Unassembled WGS sequence"/>
</dbReference>
<protein>
    <submittedName>
        <fullName evidence="2">FAD-dependent oxidoreductase</fullName>
    </submittedName>
</protein>
<name>A0A930YJ45_9ACTN</name>
<dbReference type="InterPro" id="IPR002937">
    <property type="entry name" value="Amino_oxidase"/>
</dbReference>